<keyword evidence="2" id="KW-0813">Transport</keyword>
<accession>A0A1M5UWT0</accession>
<evidence type="ECO:0000256" key="5">
    <source>
        <dbReference type="ARBA" id="ARBA00022970"/>
    </source>
</evidence>
<dbReference type="AlphaFoldDB" id="A0A1M5UWT0"/>
<dbReference type="Proteomes" id="UP000190675">
    <property type="component" value="Chromosome I"/>
</dbReference>
<evidence type="ECO:0000256" key="3">
    <source>
        <dbReference type="ARBA" id="ARBA00022475"/>
    </source>
</evidence>
<feature type="transmembrane region" description="Helical" evidence="9">
    <location>
        <begin position="181"/>
        <end position="203"/>
    </location>
</feature>
<comment type="similarity">
    <text evidence="8">Belongs to the binding-protein-dependent transport system permease family. LivHM subfamily.</text>
</comment>
<keyword evidence="7 9" id="KW-0472">Membrane</keyword>
<feature type="transmembrane region" description="Helical" evidence="9">
    <location>
        <begin position="258"/>
        <end position="277"/>
    </location>
</feature>
<dbReference type="RefSeq" id="WP_079572200.1">
    <property type="nucleotide sequence ID" value="NZ_LT670818.1"/>
</dbReference>
<evidence type="ECO:0000256" key="1">
    <source>
        <dbReference type="ARBA" id="ARBA00004651"/>
    </source>
</evidence>
<dbReference type="Pfam" id="PF02653">
    <property type="entry name" value="BPD_transp_2"/>
    <property type="match status" value="1"/>
</dbReference>
<evidence type="ECO:0000256" key="9">
    <source>
        <dbReference type="SAM" id="Phobius"/>
    </source>
</evidence>
<dbReference type="OrthoDB" id="9807115at2"/>
<feature type="transmembrane region" description="Helical" evidence="9">
    <location>
        <begin position="63"/>
        <end position="84"/>
    </location>
</feature>
<keyword evidence="6 9" id="KW-1133">Transmembrane helix</keyword>
<dbReference type="GO" id="GO:0005886">
    <property type="term" value="C:plasma membrane"/>
    <property type="evidence" value="ECO:0007669"/>
    <property type="project" value="UniProtKB-SubCell"/>
</dbReference>
<dbReference type="PANTHER" id="PTHR11795:SF442">
    <property type="entry name" value="ABC TRANSPORTER ATP-BINDING PROTEIN"/>
    <property type="match status" value="1"/>
</dbReference>
<dbReference type="GO" id="GO:0006865">
    <property type="term" value="P:amino acid transport"/>
    <property type="evidence" value="ECO:0007669"/>
    <property type="project" value="UniProtKB-KW"/>
</dbReference>
<dbReference type="InterPro" id="IPR001851">
    <property type="entry name" value="ABC_transp_permease"/>
</dbReference>
<evidence type="ECO:0000256" key="8">
    <source>
        <dbReference type="ARBA" id="ARBA00037998"/>
    </source>
</evidence>
<name>A0A1M5UWT0_9BRAD</name>
<feature type="transmembrane region" description="Helical" evidence="9">
    <location>
        <begin position="96"/>
        <end position="116"/>
    </location>
</feature>
<keyword evidence="5" id="KW-0029">Amino-acid transport</keyword>
<keyword evidence="4 9" id="KW-0812">Transmembrane</keyword>
<protein>
    <submittedName>
        <fullName evidence="10">Amino acid/amide ABC transporter membrane protein 1, HAAT family</fullName>
    </submittedName>
</protein>
<reference evidence="10 11" key="1">
    <citation type="submission" date="2016-11" db="EMBL/GenBank/DDBJ databases">
        <authorList>
            <person name="Jaros S."/>
            <person name="Januszkiewicz K."/>
            <person name="Wedrychowicz H."/>
        </authorList>
    </citation>
    <scope>NUCLEOTIDE SEQUENCE [LARGE SCALE GENOMIC DNA]</scope>
    <source>
        <strain evidence="10 11">GAS242</strain>
    </source>
</reference>
<dbReference type="GO" id="GO:0022857">
    <property type="term" value="F:transmembrane transporter activity"/>
    <property type="evidence" value="ECO:0007669"/>
    <property type="project" value="InterPro"/>
</dbReference>
<proteinExistence type="inferred from homology"/>
<feature type="transmembrane region" description="Helical" evidence="9">
    <location>
        <begin position="12"/>
        <end position="32"/>
    </location>
</feature>
<organism evidence="10 11">
    <name type="scientific">Bradyrhizobium erythrophlei</name>
    <dbReference type="NCBI Taxonomy" id="1437360"/>
    <lineage>
        <taxon>Bacteria</taxon>
        <taxon>Pseudomonadati</taxon>
        <taxon>Pseudomonadota</taxon>
        <taxon>Alphaproteobacteria</taxon>
        <taxon>Hyphomicrobiales</taxon>
        <taxon>Nitrobacteraceae</taxon>
        <taxon>Bradyrhizobium</taxon>
    </lineage>
</organism>
<evidence type="ECO:0000256" key="4">
    <source>
        <dbReference type="ARBA" id="ARBA00022692"/>
    </source>
</evidence>
<dbReference type="EMBL" id="LT670818">
    <property type="protein sequence ID" value="SHH67380.1"/>
    <property type="molecule type" value="Genomic_DNA"/>
</dbReference>
<evidence type="ECO:0000256" key="7">
    <source>
        <dbReference type="ARBA" id="ARBA00023136"/>
    </source>
</evidence>
<evidence type="ECO:0000313" key="10">
    <source>
        <dbReference type="EMBL" id="SHH67380.1"/>
    </source>
</evidence>
<evidence type="ECO:0000313" key="11">
    <source>
        <dbReference type="Proteomes" id="UP000190675"/>
    </source>
</evidence>
<comment type="subcellular location">
    <subcellularLocation>
        <location evidence="1">Cell membrane</location>
        <topology evidence="1">Multi-pass membrane protein</topology>
    </subcellularLocation>
</comment>
<keyword evidence="3" id="KW-1003">Cell membrane</keyword>
<dbReference type="CDD" id="cd06582">
    <property type="entry name" value="TM_PBP1_LivH_like"/>
    <property type="match status" value="1"/>
</dbReference>
<feature type="transmembrane region" description="Helical" evidence="9">
    <location>
        <begin position="223"/>
        <end position="251"/>
    </location>
</feature>
<feature type="transmembrane region" description="Helical" evidence="9">
    <location>
        <begin position="136"/>
        <end position="160"/>
    </location>
</feature>
<evidence type="ECO:0000256" key="2">
    <source>
        <dbReference type="ARBA" id="ARBA00022448"/>
    </source>
</evidence>
<evidence type="ECO:0000256" key="6">
    <source>
        <dbReference type="ARBA" id="ARBA00022989"/>
    </source>
</evidence>
<gene>
    <name evidence="10" type="ORF">SAMN05444169_8712</name>
</gene>
<dbReference type="InterPro" id="IPR052157">
    <property type="entry name" value="BCAA_transport_permease"/>
</dbReference>
<sequence length="288" mass="30344">MQFWIIQGLNSLSLGGLLFLLSSGFSLIFGLMRLANLTHGAFFMLGTYFGATALRSFDGLNIWVTALGAGIAVAAIGGLFERLVLTRLKTNPLGQVLVTLGMSFIISDACLLLWGGDSIPVPTPRNLQAPTRVLGFVFPTYRLVLVGCAVATAIALYFLLERTRLGAMIRAGVDDRQMARAVGIPVSNLFTIVFCLGAGIAGAGGVLGGPILSAYPGLDADMLPLALIVVILGGIGSLLGAFIGSFIMGFVYTFGTALFPELAYIILFLPMIFVIAFRPQGLFGRVGA</sequence>
<dbReference type="PANTHER" id="PTHR11795">
    <property type="entry name" value="BRANCHED-CHAIN AMINO ACID TRANSPORT SYSTEM PERMEASE PROTEIN LIVH"/>
    <property type="match status" value="1"/>
</dbReference>